<reference evidence="1 2" key="1">
    <citation type="submission" date="2018-06" db="EMBL/GenBank/DDBJ databases">
        <title>Comparative genomics reveals the genomic features of Rhizophagus irregularis, R. cerebriforme, R. diaphanum and Gigaspora rosea, and their symbiotic lifestyle signature.</title>
        <authorList>
            <person name="Morin E."/>
            <person name="San Clemente H."/>
            <person name="Chen E.C.H."/>
            <person name="De La Providencia I."/>
            <person name="Hainaut M."/>
            <person name="Kuo A."/>
            <person name="Kohler A."/>
            <person name="Murat C."/>
            <person name="Tang N."/>
            <person name="Roy S."/>
            <person name="Loubradou J."/>
            <person name="Henrissat B."/>
            <person name="Grigoriev I.V."/>
            <person name="Corradi N."/>
            <person name="Roux C."/>
            <person name="Martin F.M."/>
        </authorList>
    </citation>
    <scope>NUCLEOTIDE SEQUENCE [LARGE SCALE GENOMIC DNA]</scope>
    <source>
        <strain evidence="1 2">DAOM 194757</strain>
    </source>
</reference>
<dbReference type="OrthoDB" id="2432039at2759"/>
<gene>
    <name evidence="1" type="ORF">C2G38_2183213</name>
</gene>
<dbReference type="AlphaFoldDB" id="A0A397V940"/>
<accession>A0A397V940</accession>
<evidence type="ECO:0000313" key="1">
    <source>
        <dbReference type="EMBL" id="RIB18945.1"/>
    </source>
</evidence>
<dbReference type="Proteomes" id="UP000266673">
    <property type="component" value="Unassembled WGS sequence"/>
</dbReference>
<dbReference type="EMBL" id="QKWP01000506">
    <property type="protein sequence ID" value="RIB18945.1"/>
    <property type="molecule type" value="Genomic_DNA"/>
</dbReference>
<sequence length="95" mass="11148">MMNRVIKIYEIPTQWITIEKDSNNQATMLCLIKIGIKILVELNGHEFFINILEPNIEDFLRPIYQAPCSLAYRFSQSDIVKQLLEDINFNLLSFI</sequence>
<keyword evidence="2" id="KW-1185">Reference proteome</keyword>
<name>A0A397V940_9GLOM</name>
<comment type="caution">
    <text evidence="1">The sequence shown here is derived from an EMBL/GenBank/DDBJ whole genome shotgun (WGS) entry which is preliminary data.</text>
</comment>
<evidence type="ECO:0000313" key="2">
    <source>
        <dbReference type="Proteomes" id="UP000266673"/>
    </source>
</evidence>
<protein>
    <submittedName>
        <fullName evidence="1">Uncharacterized protein</fullName>
    </submittedName>
</protein>
<proteinExistence type="predicted"/>
<organism evidence="1 2">
    <name type="scientific">Gigaspora rosea</name>
    <dbReference type="NCBI Taxonomy" id="44941"/>
    <lineage>
        <taxon>Eukaryota</taxon>
        <taxon>Fungi</taxon>
        <taxon>Fungi incertae sedis</taxon>
        <taxon>Mucoromycota</taxon>
        <taxon>Glomeromycotina</taxon>
        <taxon>Glomeromycetes</taxon>
        <taxon>Diversisporales</taxon>
        <taxon>Gigasporaceae</taxon>
        <taxon>Gigaspora</taxon>
    </lineage>
</organism>